<dbReference type="AlphaFoldDB" id="A0A1G1YQ80"/>
<sequence>MPYTIEFSDEFDASMKKLKKRDKALFDQIQKKLIDIIQNPEHFKPLRNVLAGYRRLHFGSFVLIYTIEEDVIRIISLDHHDKSY</sequence>
<dbReference type="NCBIfam" id="TIGR02385">
    <property type="entry name" value="RelE_StbE"/>
    <property type="match status" value="1"/>
</dbReference>
<dbReference type="EMBL" id="MHIN01000040">
    <property type="protein sequence ID" value="OGY53790.1"/>
    <property type="molecule type" value="Genomic_DNA"/>
</dbReference>
<proteinExistence type="predicted"/>
<evidence type="ECO:0008006" key="4">
    <source>
        <dbReference type="Google" id="ProtNLM"/>
    </source>
</evidence>
<protein>
    <recommendedName>
        <fullName evidence="4">Addiction module toxin RelE</fullName>
    </recommendedName>
</protein>
<comment type="caution">
    <text evidence="2">The sequence shown here is derived from an EMBL/GenBank/DDBJ whole genome shotgun (WGS) entry which is preliminary data.</text>
</comment>
<gene>
    <name evidence="2" type="ORF">A2912_03935</name>
</gene>
<evidence type="ECO:0000313" key="2">
    <source>
        <dbReference type="EMBL" id="OGY53790.1"/>
    </source>
</evidence>
<keyword evidence="1" id="KW-1277">Toxin-antitoxin system</keyword>
<dbReference type="Pfam" id="PF05016">
    <property type="entry name" value="ParE_toxin"/>
    <property type="match status" value="1"/>
</dbReference>
<evidence type="ECO:0000313" key="3">
    <source>
        <dbReference type="Proteomes" id="UP000178122"/>
    </source>
</evidence>
<reference evidence="2 3" key="1">
    <citation type="journal article" date="2016" name="Nat. Commun.">
        <title>Thousands of microbial genomes shed light on interconnected biogeochemical processes in an aquifer system.</title>
        <authorList>
            <person name="Anantharaman K."/>
            <person name="Brown C.T."/>
            <person name="Hug L.A."/>
            <person name="Sharon I."/>
            <person name="Castelle C.J."/>
            <person name="Probst A.J."/>
            <person name="Thomas B.C."/>
            <person name="Singh A."/>
            <person name="Wilkins M.J."/>
            <person name="Karaoz U."/>
            <person name="Brodie E.L."/>
            <person name="Williams K.H."/>
            <person name="Hubbard S.S."/>
            <person name="Banfield J.F."/>
        </authorList>
    </citation>
    <scope>NUCLEOTIDE SEQUENCE [LARGE SCALE GENOMIC DNA]</scope>
</reference>
<dbReference type="InterPro" id="IPR035093">
    <property type="entry name" value="RelE/ParE_toxin_dom_sf"/>
</dbReference>
<name>A0A1G1YQ80_9BACT</name>
<organism evidence="2 3">
    <name type="scientific">Candidatus Buchananbacteria bacterium RIFCSPLOWO2_01_FULL_40_23b</name>
    <dbReference type="NCBI Taxonomy" id="1797544"/>
    <lineage>
        <taxon>Bacteria</taxon>
        <taxon>Candidatus Buchananiibacteriota</taxon>
    </lineage>
</organism>
<dbReference type="InterPro" id="IPR007712">
    <property type="entry name" value="RelE/ParE_toxin"/>
</dbReference>
<dbReference type="Gene3D" id="3.30.2310.20">
    <property type="entry name" value="RelE-like"/>
    <property type="match status" value="1"/>
</dbReference>
<accession>A0A1G1YQ80</accession>
<evidence type="ECO:0000256" key="1">
    <source>
        <dbReference type="ARBA" id="ARBA00022649"/>
    </source>
</evidence>
<dbReference type="Proteomes" id="UP000178122">
    <property type="component" value="Unassembled WGS sequence"/>
</dbReference>
<dbReference type="SUPFAM" id="SSF143011">
    <property type="entry name" value="RelE-like"/>
    <property type="match status" value="1"/>
</dbReference>